<accession>A0A4S8MZE5</accession>
<feature type="domain" description="Mce/MlaD" evidence="3">
    <location>
        <begin position="45"/>
        <end position="121"/>
    </location>
</feature>
<keyword evidence="2" id="KW-0472">Membrane</keyword>
<proteinExistence type="predicted"/>
<dbReference type="InterPro" id="IPR003399">
    <property type="entry name" value="Mce/MlaD"/>
</dbReference>
<evidence type="ECO:0000256" key="2">
    <source>
        <dbReference type="SAM" id="Phobius"/>
    </source>
</evidence>
<feature type="region of interest" description="Disordered" evidence="1">
    <location>
        <begin position="410"/>
        <end position="429"/>
    </location>
</feature>
<comment type="caution">
    <text evidence="4">The sequence shown here is derived from an EMBL/GenBank/DDBJ whole genome shotgun (WGS) entry which is preliminary data.</text>
</comment>
<dbReference type="Pfam" id="PF02470">
    <property type="entry name" value="MlaD"/>
    <property type="match status" value="1"/>
</dbReference>
<protein>
    <submittedName>
        <fullName evidence="4">MCE family protein</fullName>
    </submittedName>
</protein>
<evidence type="ECO:0000313" key="4">
    <source>
        <dbReference type="EMBL" id="THV08850.1"/>
    </source>
</evidence>
<dbReference type="InterPro" id="IPR052336">
    <property type="entry name" value="MlaD_Phospholipid_Transporter"/>
</dbReference>
<evidence type="ECO:0000259" key="3">
    <source>
        <dbReference type="Pfam" id="PF02470"/>
    </source>
</evidence>
<dbReference type="AlphaFoldDB" id="A0A4S8MZE5"/>
<sequence length="429" mass="45744">MRIPYQVVPKLRGLTLVAFLAVCATIFSFLWLQAGGKLPLLSKAGYQVTVPYDDVDNLVFQSDVRIAGVEVGQVERIEVDGDKAMVTLELDEDVVPLHEGATITVRNKTMIEETYLEIVDGTGAAYDDGATLPASVARGSVQLNDVLTSLDTTTRRDLSRLIRSGGAATKGTREDVDAVLAGLGDLGENAGALEALAAQSEDLRSLVRSSTTVLDALDVQQGRIVDLTRDAQTLTAVTAGHEEDVRAIMRSLPPLLVTTERASNSLADLTAPLATVSRNLRKASPDLSAALLELPATTEDLRGMLPSLDTTLDRAPASLTRLSPLQEATSPLLQTLQVNLADLNPMLAYLQPYGPDLVSYWTNFIGFVGSADGNGPIARVKPILGVSSLNLPVGASPTTMYNPYPSPGTHHGPAEFTGEYPRIHEDPIP</sequence>
<dbReference type="Proteomes" id="UP000307087">
    <property type="component" value="Unassembled WGS sequence"/>
</dbReference>
<gene>
    <name evidence="4" type="ORF">E9934_18675</name>
</gene>
<dbReference type="OrthoDB" id="4510799at2"/>
<organism evidence="4 5">
    <name type="scientific">Nocardioides caeni</name>
    <dbReference type="NCBI Taxonomy" id="574700"/>
    <lineage>
        <taxon>Bacteria</taxon>
        <taxon>Bacillati</taxon>
        <taxon>Actinomycetota</taxon>
        <taxon>Actinomycetes</taxon>
        <taxon>Propionibacteriales</taxon>
        <taxon>Nocardioidaceae</taxon>
        <taxon>Nocardioides</taxon>
    </lineage>
</organism>
<reference evidence="4 5" key="1">
    <citation type="journal article" date="2009" name="Int. J. Syst. Evol. Microbiol.">
        <title>Nocardioides caeni sp. nov., isolated from wastewater.</title>
        <authorList>
            <person name="Yoon J.H."/>
            <person name="Kang S.J."/>
            <person name="Park S."/>
            <person name="Kim W."/>
            <person name="Oh T.K."/>
        </authorList>
    </citation>
    <scope>NUCLEOTIDE SEQUENCE [LARGE SCALE GENOMIC DNA]</scope>
    <source>
        <strain evidence="4 5">DSM 23134</strain>
    </source>
</reference>
<dbReference type="PANTHER" id="PTHR33371">
    <property type="entry name" value="INTERMEMBRANE PHOSPHOLIPID TRANSPORT SYSTEM BINDING PROTEIN MLAD-RELATED"/>
    <property type="match status" value="1"/>
</dbReference>
<name>A0A4S8MZE5_9ACTN</name>
<dbReference type="EMBL" id="STGW01000023">
    <property type="protein sequence ID" value="THV08850.1"/>
    <property type="molecule type" value="Genomic_DNA"/>
</dbReference>
<keyword evidence="2" id="KW-1133">Transmembrane helix</keyword>
<evidence type="ECO:0000313" key="5">
    <source>
        <dbReference type="Proteomes" id="UP000307087"/>
    </source>
</evidence>
<dbReference type="GO" id="GO:0005543">
    <property type="term" value="F:phospholipid binding"/>
    <property type="evidence" value="ECO:0007669"/>
    <property type="project" value="TreeGrafter"/>
</dbReference>
<dbReference type="PANTHER" id="PTHR33371:SF4">
    <property type="entry name" value="INTERMEMBRANE PHOSPHOLIPID TRANSPORT SYSTEM BINDING PROTEIN MLAD"/>
    <property type="match status" value="1"/>
</dbReference>
<dbReference type="GO" id="GO:0005548">
    <property type="term" value="F:phospholipid transporter activity"/>
    <property type="evidence" value="ECO:0007669"/>
    <property type="project" value="TreeGrafter"/>
</dbReference>
<feature type="transmembrane region" description="Helical" evidence="2">
    <location>
        <begin position="12"/>
        <end position="32"/>
    </location>
</feature>
<keyword evidence="2" id="KW-0812">Transmembrane</keyword>
<evidence type="ECO:0000256" key="1">
    <source>
        <dbReference type="SAM" id="MobiDB-lite"/>
    </source>
</evidence>
<keyword evidence="5" id="KW-1185">Reference proteome</keyword>
<dbReference type="RefSeq" id="WP_136564415.1">
    <property type="nucleotide sequence ID" value="NZ_BAABLS010000005.1"/>
</dbReference>